<accession>W9SDL0</accession>
<evidence type="ECO:0000313" key="2">
    <source>
        <dbReference type="EMBL" id="EXC35671.1"/>
    </source>
</evidence>
<proteinExistence type="predicted"/>
<name>W9SDL0_9ROSA</name>
<evidence type="ECO:0000256" key="1">
    <source>
        <dbReference type="SAM" id="MobiDB-lite"/>
    </source>
</evidence>
<reference evidence="3" key="1">
    <citation type="submission" date="2013-01" db="EMBL/GenBank/DDBJ databases">
        <title>Draft Genome Sequence of a Mulberry Tree, Morus notabilis C.K. Schneid.</title>
        <authorList>
            <person name="He N."/>
            <person name="Zhao S."/>
        </authorList>
    </citation>
    <scope>NUCLEOTIDE SEQUENCE</scope>
</reference>
<dbReference type="Proteomes" id="UP000030645">
    <property type="component" value="Unassembled WGS sequence"/>
</dbReference>
<gene>
    <name evidence="2" type="ORF">L484_000590</name>
</gene>
<dbReference type="EMBL" id="KE619019">
    <property type="protein sequence ID" value="EXC35671.1"/>
    <property type="molecule type" value="Genomic_DNA"/>
</dbReference>
<protein>
    <submittedName>
        <fullName evidence="2">Uncharacterized protein</fullName>
    </submittedName>
</protein>
<sequence length="62" mass="7005">MDKATEPGNDARDDKMAENGDGRCRRWCSKIRLTAVGEDQEAPQAFGVRVYTLSNQRLIFES</sequence>
<keyword evidence="3" id="KW-1185">Reference proteome</keyword>
<organism evidence="2 3">
    <name type="scientific">Morus notabilis</name>
    <dbReference type="NCBI Taxonomy" id="981085"/>
    <lineage>
        <taxon>Eukaryota</taxon>
        <taxon>Viridiplantae</taxon>
        <taxon>Streptophyta</taxon>
        <taxon>Embryophyta</taxon>
        <taxon>Tracheophyta</taxon>
        <taxon>Spermatophyta</taxon>
        <taxon>Magnoliopsida</taxon>
        <taxon>eudicotyledons</taxon>
        <taxon>Gunneridae</taxon>
        <taxon>Pentapetalae</taxon>
        <taxon>rosids</taxon>
        <taxon>fabids</taxon>
        <taxon>Rosales</taxon>
        <taxon>Moraceae</taxon>
        <taxon>Moreae</taxon>
        <taxon>Morus</taxon>
    </lineage>
</organism>
<dbReference type="AlphaFoldDB" id="W9SDL0"/>
<evidence type="ECO:0000313" key="3">
    <source>
        <dbReference type="Proteomes" id="UP000030645"/>
    </source>
</evidence>
<feature type="region of interest" description="Disordered" evidence="1">
    <location>
        <begin position="1"/>
        <end position="21"/>
    </location>
</feature>